<dbReference type="GO" id="GO:0016491">
    <property type="term" value="F:oxidoreductase activity"/>
    <property type="evidence" value="ECO:0007669"/>
    <property type="project" value="InterPro"/>
</dbReference>
<dbReference type="NCBIfam" id="NF043036">
    <property type="entry name" value="ErythonDh"/>
    <property type="match status" value="1"/>
</dbReference>
<reference evidence="4 5" key="1">
    <citation type="submission" date="2017-09" db="EMBL/GenBank/DDBJ databases">
        <title>Comparative genomics of rhizobia isolated from Phaseolus vulgaris in China.</title>
        <authorList>
            <person name="Tong W."/>
        </authorList>
    </citation>
    <scope>NUCLEOTIDE SEQUENCE [LARGE SCALE GENOMIC DNA]</scope>
    <source>
        <strain evidence="4 5">C5</strain>
    </source>
</reference>
<feature type="domain" description="NAD-dependent epimerase/dehydratase" evidence="3">
    <location>
        <begin position="3"/>
        <end position="207"/>
    </location>
</feature>
<protein>
    <submittedName>
        <fullName evidence="4">NAD-dependent epimerase</fullName>
    </submittedName>
</protein>
<dbReference type="InterPro" id="IPR050005">
    <property type="entry name" value="DenD"/>
</dbReference>
<keyword evidence="2" id="KW-0119">Carbohydrate metabolism</keyword>
<dbReference type="Pfam" id="PF01370">
    <property type="entry name" value="Epimerase"/>
    <property type="match status" value="1"/>
</dbReference>
<dbReference type="AlphaFoldDB" id="A0A2A6J3F9"/>
<dbReference type="CDD" id="cd05238">
    <property type="entry name" value="Gne_like_SDR_e"/>
    <property type="match status" value="1"/>
</dbReference>
<name>A0A2A6J3F9_9HYPH</name>
<keyword evidence="5" id="KW-1185">Reference proteome</keyword>
<dbReference type="Gene3D" id="3.90.25.10">
    <property type="entry name" value="UDP-galactose 4-epimerase, domain 1"/>
    <property type="match status" value="1"/>
</dbReference>
<evidence type="ECO:0000256" key="1">
    <source>
        <dbReference type="ARBA" id="ARBA00022857"/>
    </source>
</evidence>
<evidence type="ECO:0000259" key="3">
    <source>
        <dbReference type="Pfam" id="PF01370"/>
    </source>
</evidence>
<comment type="caution">
    <text evidence="4">The sequence shown here is derived from an EMBL/GenBank/DDBJ whole genome shotgun (WGS) entry which is preliminary data.</text>
</comment>
<keyword evidence="1" id="KW-0521">NADP</keyword>
<dbReference type="RefSeq" id="WP_097615655.1">
    <property type="nucleotide sequence ID" value="NZ_NWSV01000035.1"/>
</dbReference>
<gene>
    <name evidence="4" type="ORF">CO666_29995</name>
</gene>
<evidence type="ECO:0000256" key="2">
    <source>
        <dbReference type="ARBA" id="ARBA00023277"/>
    </source>
</evidence>
<proteinExistence type="predicted"/>
<dbReference type="PANTHER" id="PTHR43103">
    <property type="entry name" value="NUCLEOSIDE-DIPHOSPHATE-SUGAR EPIMERASE"/>
    <property type="match status" value="1"/>
</dbReference>
<dbReference type="InterPro" id="IPR036291">
    <property type="entry name" value="NAD(P)-bd_dom_sf"/>
</dbReference>
<sequence>MHILIIGAGGMVGRKLAGTLGRSGSLDGHRITRMTLADIATPPVPPGVVAPVEALAVDISESGGAQALAAYRADVIFHLAAIVSGEAERNFELGYRVNLDGTRGLLEAIRREGMRETYVPRFVFSSSIAVYGSPFPDPIPDDYVLAPLTSYGVQKAISELLLADYSRRGFVDGIGIRLPTIVIRPGAPNAAASGFFSGILREPLAGQRAVLPVEETVKHWLASPRSAVRFLIHAATLDTSSLGVRRTLTMPGLAATVADQIDALRRVAGPEAAELIDRRRDEVIEGIVAGWPKSFTPERATQLGFTAETSVDELIEVYLAEDAPGASRGD</sequence>
<accession>A0A2A6J3F9</accession>
<dbReference type="InterPro" id="IPR001509">
    <property type="entry name" value="Epimerase_deHydtase"/>
</dbReference>
<evidence type="ECO:0000313" key="4">
    <source>
        <dbReference type="EMBL" id="PDT00532.1"/>
    </source>
</evidence>
<evidence type="ECO:0000313" key="5">
    <source>
        <dbReference type="Proteomes" id="UP000220768"/>
    </source>
</evidence>
<dbReference type="Gene3D" id="3.40.50.720">
    <property type="entry name" value="NAD(P)-binding Rossmann-like Domain"/>
    <property type="match status" value="1"/>
</dbReference>
<dbReference type="SUPFAM" id="SSF51735">
    <property type="entry name" value="NAD(P)-binding Rossmann-fold domains"/>
    <property type="match status" value="1"/>
</dbReference>
<organism evidence="4 5">
    <name type="scientific">Rhizobium chutanense</name>
    <dbReference type="NCBI Taxonomy" id="2035448"/>
    <lineage>
        <taxon>Bacteria</taxon>
        <taxon>Pseudomonadati</taxon>
        <taxon>Pseudomonadota</taxon>
        <taxon>Alphaproteobacteria</taxon>
        <taxon>Hyphomicrobiales</taxon>
        <taxon>Rhizobiaceae</taxon>
        <taxon>Rhizobium/Agrobacterium group</taxon>
        <taxon>Rhizobium</taxon>
    </lineage>
</organism>
<dbReference type="Proteomes" id="UP000220768">
    <property type="component" value="Unassembled WGS sequence"/>
</dbReference>
<dbReference type="EMBL" id="NWSV01000035">
    <property type="protein sequence ID" value="PDT00532.1"/>
    <property type="molecule type" value="Genomic_DNA"/>
</dbReference>
<dbReference type="PANTHER" id="PTHR43103:SF3">
    <property type="entry name" value="ADP-L-GLYCERO-D-MANNO-HEPTOSE-6-EPIMERASE"/>
    <property type="match status" value="1"/>
</dbReference>